<name>A0AA37UMI2_9MICO</name>
<dbReference type="AlphaFoldDB" id="A0AA37UMI2"/>
<evidence type="ECO:0000313" key="6">
    <source>
        <dbReference type="Proteomes" id="UP001157160"/>
    </source>
</evidence>
<proteinExistence type="predicted"/>
<keyword evidence="2" id="KW-0812">Transmembrane</keyword>
<feature type="transmembrane region" description="Helical" evidence="2">
    <location>
        <begin position="7"/>
        <end position="28"/>
    </location>
</feature>
<keyword evidence="2" id="KW-1133">Transmembrane helix</keyword>
<dbReference type="EMBL" id="BSUL01000001">
    <property type="protein sequence ID" value="GMA29903.1"/>
    <property type="molecule type" value="Genomic_DNA"/>
</dbReference>
<keyword evidence="2" id="KW-0472">Membrane</keyword>
<comment type="caution">
    <text evidence="4">The sequence shown here is derived from an EMBL/GenBank/DDBJ whole genome shotgun (WGS) entry which is preliminary data.</text>
</comment>
<dbReference type="EMBL" id="BSUL01000001">
    <property type="protein sequence ID" value="GMA26788.1"/>
    <property type="molecule type" value="Genomic_DNA"/>
</dbReference>
<dbReference type="Proteomes" id="UP001157160">
    <property type="component" value="Unassembled WGS sequence"/>
</dbReference>
<keyword evidence="6" id="KW-1185">Reference proteome</keyword>
<sequence length="178" mass="19514">MWNPADYFGAGQLFVAILGFGIAIWQLVRTADATVESTRLLGARLLANDLLVLLPELEALEDAVHSAVKSEDADKVGIALAKYARRAQRVHGHLTSSPVYEGVVLVGLINESVEACRDAKQKLYDKPKVNIIPTVRAARQSIDKVVLEAASFSATLQKGTESGNNRRKRWFGSRRSDQ</sequence>
<organism evidence="4 6">
    <name type="scientific">Arenivirga flava</name>
    <dbReference type="NCBI Taxonomy" id="1930060"/>
    <lineage>
        <taxon>Bacteria</taxon>
        <taxon>Bacillati</taxon>
        <taxon>Actinomycetota</taxon>
        <taxon>Actinomycetes</taxon>
        <taxon>Micrococcales</taxon>
        <taxon>Microbacteriaceae</taxon>
        <taxon>Arenivirga</taxon>
    </lineage>
</organism>
<accession>A0AA37UMI2</accession>
<evidence type="ECO:0000313" key="5">
    <source>
        <dbReference type="EMBL" id="GMA29968.1"/>
    </source>
</evidence>
<gene>
    <name evidence="3" type="ORF">GCM10025874_00410</name>
    <name evidence="4" type="ORF">GCM10025874_31560</name>
    <name evidence="5" type="ORF">GCM10025874_32210</name>
</gene>
<dbReference type="EMBL" id="BSUL01000002">
    <property type="protein sequence ID" value="GMA29968.1"/>
    <property type="molecule type" value="Genomic_DNA"/>
</dbReference>
<reference evidence="4 6" key="1">
    <citation type="journal article" date="2014" name="Int. J. Syst. Evol. Microbiol.">
        <title>Complete genome sequence of Corynebacterium casei LMG S-19264T (=DSM 44701T), isolated from a smear-ripened cheese.</title>
        <authorList>
            <consortium name="US DOE Joint Genome Institute (JGI-PGF)"/>
            <person name="Walter F."/>
            <person name="Albersmeier A."/>
            <person name="Kalinowski J."/>
            <person name="Ruckert C."/>
        </authorList>
    </citation>
    <scope>NUCLEOTIDE SEQUENCE [LARGE SCALE GENOMIC DNA]</scope>
    <source>
        <strain evidence="4 6">NBRC 112289</strain>
    </source>
</reference>
<evidence type="ECO:0000313" key="3">
    <source>
        <dbReference type="EMBL" id="GMA26788.1"/>
    </source>
</evidence>
<dbReference type="RefSeq" id="WP_284228846.1">
    <property type="nucleotide sequence ID" value="NZ_BSUL01000001.1"/>
</dbReference>
<feature type="region of interest" description="Disordered" evidence="1">
    <location>
        <begin position="158"/>
        <end position="178"/>
    </location>
</feature>
<evidence type="ECO:0000256" key="1">
    <source>
        <dbReference type="SAM" id="MobiDB-lite"/>
    </source>
</evidence>
<protein>
    <submittedName>
        <fullName evidence="4">Uncharacterized protein</fullName>
    </submittedName>
</protein>
<evidence type="ECO:0000256" key="2">
    <source>
        <dbReference type="SAM" id="Phobius"/>
    </source>
</evidence>
<evidence type="ECO:0000313" key="4">
    <source>
        <dbReference type="EMBL" id="GMA29903.1"/>
    </source>
</evidence>
<reference evidence="4" key="2">
    <citation type="submission" date="2023-02" db="EMBL/GenBank/DDBJ databases">
        <authorList>
            <person name="Sun Q."/>
            <person name="Mori K."/>
        </authorList>
    </citation>
    <scope>NUCLEOTIDE SEQUENCE</scope>
    <source>
        <strain evidence="4">NBRC 112289</strain>
    </source>
</reference>